<evidence type="ECO:0000313" key="3">
    <source>
        <dbReference type="Proteomes" id="UP000288805"/>
    </source>
</evidence>
<evidence type="ECO:0000313" key="2">
    <source>
        <dbReference type="EMBL" id="RVW27340.1"/>
    </source>
</evidence>
<dbReference type="EMBL" id="QGNW01001955">
    <property type="protein sequence ID" value="RVW27340.1"/>
    <property type="molecule type" value="Genomic_DNA"/>
</dbReference>
<proteinExistence type="predicted"/>
<feature type="region of interest" description="Disordered" evidence="1">
    <location>
        <begin position="60"/>
        <end position="84"/>
    </location>
</feature>
<comment type="caution">
    <text evidence="2">The sequence shown here is derived from an EMBL/GenBank/DDBJ whole genome shotgun (WGS) entry which is preliminary data.</text>
</comment>
<gene>
    <name evidence="2" type="ORF">CK203_110235</name>
</gene>
<organism evidence="2 3">
    <name type="scientific">Vitis vinifera</name>
    <name type="common">Grape</name>
    <dbReference type="NCBI Taxonomy" id="29760"/>
    <lineage>
        <taxon>Eukaryota</taxon>
        <taxon>Viridiplantae</taxon>
        <taxon>Streptophyta</taxon>
        <taxon>Embryophyta</taxon>
        <taxon>Tracheophyta</taxon>
        <taxon>Spermatophyta</taxon>
        <taxon>Magnoliopsida</taxon>
        <taxon>eudicotyledons</taxon>
        <taxon>Gunneridae</taxon>
        <taxon>Pentapetalae</taxon>
        <taxon>rosids</taxon>
        <taxon>Vitales</taxon>
        <taxon>Vitaceae</taxon>
        <taxon>Viteae</taxon>
        <taxon>Vitis</taxon>
    </lineage>
</organism>
<dbReference type="Proteomes" id="UP000288805">
    <property type="component" value="Unassembled WGS sequence"/>
</dbReference>
<sequence>MLRMEILTIKLEESSNFSWKPRASQYQQPAQPSQQSSSLEQAIVNLSKVRDVKALITLRSGKKVEPPTPKPHVEEKKKQRKGRK</sequence>
<dbReference type="AlphaFoldDB" id="A0A438CVV7"/>
<name>A0A438CVV7_VITVI</name>
<reference evidence="2 3" key="1">
    <citation type="journal article" date="2018" name="PLoS Genet.">
        <title>Population sequencing reveals clonal diversity and ancestral inbreeding in the grapevine cultivar Chardonnay.</title>
        <authorList>
            <person name="Roach M.J."/>
            <person name="Johnson D.L."/>
            <person name="Bohlmann J."/>
            <person name="van Vuuren H.J."/>
            <person name="Jones S.J."/>
            <person name="Pretorius I.S."/>
            <person name="Schmidt S.A."/>
            <person name="Borneman A.R."/>
        </authorList>
    </citation>
    <scope>NUCLEOTIDE SEQUENCE [LARGE SCALE GENOMIC DNA]</scope>
    <source>
        <strain evidence="3">cv. Chardonnay</strain>
        <tissue evidence="2">Leaf</tissue>
    </source>
</reference>
<protein>
    <submittedName>
        <fullName evidence="2">Uncharacterized protein</fullName>
    </submittedName>
</protein>
<evidence type="ECO:0000256" key="1">
    <source>
        <dbReference type="SAM" id="MobiDB-lite"/>
    </source>
</evidence>
<accession>A0A438CVV7</accession>